<feature type="non-terminal residue" evidence="1">
    <location>
        <position position="49"/>
    </location>
</feature>
<reference evidence="1" key="1">
    <citation type="journal article" date="2014" name="Front. Microbiol.">
        <title>High frequency of phylogenetically diverse reductive dehalogenase-homologous genes in deep subseafloor sedimentary metagenomes.</title>
        <authorList>
            <person name="Kawai M."/>
            <person name="Futagami T."/>
            <person name="Toyoda A."/>
            <person name="Takaki Y."/>
            <person name="Nishi S."/>
            <person name="Hori S."/>
            <person name="Arai W."/>
            <person name="Tsubouchi T."/>
            <person name="Morono Y."/>
            <person name="Uchiyama I."/>
            <person name="Ito T."/>
            <person name="Fujiyama A."/>
            <person name="Inagaki F."/>
            <person name="Takami H."/>
        </authorList>
    </citation>
    <scope>NUCLEOTIDE SEQUENCE</scope>
    <source>
        <strain evidence="1">Expedition CK06-06</strain>
    </source>
</reference>
<gene>
    <name evidence="1" type="ORF">S12H4_12708</name>
</gene>
<organism evidence="1">
    <name type="scientific">marine sediment metagenome</name>
    <dbReference type="NCBI Taxonomy" id="412755"/>
    <lineage>
        <taxon>unclassified sequences</taxon>
        <taxon>metagenomes</taxon>
        <taxon>ecological metagenomes</taxon>
    </lineage>
</organism>
<evidence type="ECO:0008006" key="2">
    <source>
        <dbReference type="Google" id="ProtNLM"/>
    </source>
</evidence>
<proteinExistence type="predicted"/>
<dbReference type="AlphaFoldDB" id="X1TEB9"/>
<accession>X1TEB9</accession>
<comment type="caution">
    <text evidence="1">The sequence shown here is derived from an EMBL/GenBank/DDBJ whole genome shotgun (WGS) entry which is preliminary data.</text>
</comment>
<protein>
    <recommendedName>
        <fullName evidence="2">Exonuclease domain-containing protein</fullName>
    </recommendedName>
</protein>
<sequence>MSLFVVDVESDGGLLGTHSMVCFGVVKLTEDLDTTFYGQTRPISDIWEP</sequence>
<evidence type="ECO:0000313" key="1">
    <source>
        <dbReference type="EMBL" id="GAI85935.1"/>
    </source>
</evidence>
<dbReference type="EMBL" id="BARW01006072">
    <property type="protein sequence ID" value="GAI85935.1"/>
    <property type="molecule type" value="Genomic_DNA"/>
</dbReference>
<name>X1TEB9_9ZZZZ</name>